<dbReference type="SMART" id="SM01135">
    <property type="entry name" value="DIRP"/>
    <property type="match status" value="1"/>
</dbReference>
<keyword evidence="6" id="KW-1185">Reference proteome</keyword>
<feature type="region of interest" description="Disordered" evidence="3">
    <location>
        <begin position="141"/>
        <end position="188"/>
    </location>
</feature>
<comment type="subcellular location">
    <subcellularLocation>
        <location evidence="1">Nucleus</location>
    </subcellularLocation>
</comment>
<dbReference type="OrthoDB" id="47645at2759"/>
<protein>
    <recommendedName>
        <fullName evidence="4">DIRP domain-containing protein</fullName>
    </recommendedName>
</protein>
<organism evidence="5 6">
    <name type="scientific">Fistulifera solaris</name>
    <name type="common">Oleaginous diatom</name>
    <dbReference type="NCBI Taxonomy" id="1519565"/>
    <lineage>
        <taxon>Eukaryota</taxon>
        <taxon>Sar</taxon>
        <taxon>Stramenopiles</taxon>
        <taxon>Ochrophyta</taxon>
        <taxon>Bacillariophyta</taxon>
        <taxon>Bacillariophyceae</taxon>
        <taxon>Bacillariophycidae</taxon>
        <taxon>Naviculales</taxon>
        <taxon>Naviculaceae</taxon>
        <taxon>Fistulifera</taxon>
    </lineage>
</organism>
<evidence type="ECO:0000313" key="5">
    <source>
        <dbReference type="EMBL" id="GAX24427.1"/>
    </source>
</evidence>
<reference evidence="5 6" key="1">
    <citation type="journal article" date="2015" name="Plant Cell">
        <title>Oil accumulation by the oleaginous diatom Fistulifera solaris as revealed by the genome and transcriptome.</title>
        <authorList>
            <person name="Tanaka T."/>
            <person name="Maeda Y."/>
            <person name="Veluchamy A."/>
            <person name="Tanaka M."/>
            <person name="Abida H."/>
            <person name="Marechal E."/>
            <person name="Bowler C."/>
            <person name="Muto M."/>
            <person name="Sunaga Y."/>
            <person name="Tanaka M."/>
            <person name="Yoshino T."/>
            <person name="Taniguchi T."/>
            <person name="Fukuda Y."/>
            <person name="Nemoto M."/>
            <person name="Matsumoto M."/>
            <person name="Wong P.S."/>
            <person name="Aburatani S."/>
            <person name="Fujibuchi W."/>
        </authorList>
    </citation>
    <scope>NUCLEOTIDE SEQUENCE [LARGE SCALE GENOMIC DNA]</scope>
    <source>
        <strain evidence="5 6">JPCC DA0580</strain>
    </source>
</reference>
<evidence type="ECO:0000259" key="4">
    <source>
        <dbReference type="SMART" id="SM01135"/>
    </source>
</evidence>
<dbReference type="InterPro" id="IPR033471">
    <property type="entry name" value="DIRP"/>
</dbReference>
<sequence>MLDEDEVVSRMNRMVRAATQQFDSAKSIMNTVVNDKVLFDSCCEEAQNQAVIDDLLKDIFGALTTLDRHAVSWIKRTVGASGRRQKSKHGLLLANTKRRLTRGMAKTSVATKNEDILYNSVREIEREKNIASRRREWRLSSSSYNADDEGDRSKANRLKRRTNGEQSNASSNKRIRHEEQSTRTSRPVGEPILDLAALELSKQKILGKRNTATRNGSFEAYVKRSKKWVPSQYIQMGLMHSLPGWNEMQNYVHKINNLGIEVLLKEQMKGPLTRFLVCEYFYSDLDKAWFQSEEVTVTQRDPEGLPKTTYWEASKMWKQKRRGKGRRFSPRFIHGEIIERNKYRQAVRFFQQHGELLDSVPFPYDVAKRIPIGTAIAAWNNARQIICRGMVVNHNTEHSTYSVDFGEDDANQEVPDSHVATLGGPEQSRSAALSKDSSLSLLDDTKTKAQLLKELRSLVRFDPSRRSLLPRKHTLHRSIDKENVTHVKDQVAEREALVCLADSVDKLLHKKTLLLESLEEYNDDVQDSSDERYLWLRDSCKKVDVCLNTLLRYVDTFYGTAFLPNQRAGESPPIASRDGFKGALDRLPHLLVVDCCKDTGDIFTELSMLTADHLLSEVHPTLRPSQMRSDDHKDADCEDALSKVGRILLSSSFAVSGIISKSATVATCASVNNSSNDQEQETYPYGDDDDDFLASTYLARREALSELTEAAALFHAEVALSAL</sequence>
<name>A0A1Z5KDY5_FISSO</name>
<dbReference type="GO" id="GO:0003677">
    <property type="term" value="F:DNA binding"/>
    <property type="evidence" value="ECO:0007669"/>
    <property type="project" value="TreeGrafter"/>
</dbReference>
<dbReference type="PANTHER" id="PTHR21689">
    <property type="entry name" value="LIN-9"/>
    <property type="match status" value="1"/>
</dbReference>
<evidence type="ECO:0000256" key="1">
    <source>
        <dbReference type="ARBA" id="ARBA00004123"/>
    </source>
</evidence>
<dbReference type="Pfam" id="PF06584">
    <property type="entry name" value="DIRP"/>
    <property type="match status" value="1"/>
</dbReference>
<dbReference type="GO" id="GO:0005654">
    <property type="term" value="C:nucleoplasm"/>
    <property type="evidence" value="ECO:0007669"/>
    <property type="project" value="TreeGrafter"/>
</dbReference>
<comment type="caution">
    <text evidence="5">The sequence shown here is derived from an EMBL/GenBank/DDBJ whole genome shotgun (WGS) entry which is preliminary data.</text>
</comment>
<evidence type="ECO:0000256" key="3">
    <source>
        <dbReference type="SAM" id="MobiDB-lite"/>
    </source>
</evidence>
<dbReference type="InterPro" id="IPR010561">
    <property type="entry name" value="LIN-9/ALY1"/>
</dbReference>
<dbReference type="GO" id="GO:0051726">
    <property type="term" value="P:regulation of cell cycle"/>
    <property type="evidence" value="ECO:0007669"/>
    <property type="project" value="TreeGrafter"/>
</dbReference>
<proteinExistence type="predicted"/>
<dbReference type="AlphaFoldDB" id="A0A1Z5KDY5"/>
<gene>
    <name evidence="5" type="ORF">FisN_4Lh562</name>
</gene>
<keyword evidence="2" id="KW-0539">Nucleus</keyword>
<dbReference type="GO" id="GO:0017053">
    <property type="term" value="C:transcription repressor complex"/>
    <property type="evidence" value="ECO:0007669"/>
    <property type="project" value="InterPro"/>
</dbReference>
<dbReference type="GO" id="GO:0006351">
    <property type="term" value="P:DNA-templated transcription"/>
    <property type="evidence" value="ECO:0007669"/>
    <property type="project" value="InterPro"/>
</dbReference>
<dbReference type="GO" id="GO:0006357">
    <property type="term" value="P:regulation of transcription by RNA polymerase II"/>
    <property type="evidence" value="ECO:0007669"/>
    <property type="project" value="TreeGrafter"/>
</dbReference>
<dbReference type="InParanoid" id="A0A1Z5KDY5"/>
<evidence type="ECO:0000313" key="6">
    <source>
        <dbReference type="Proteomes" id="UP000198406"/>
    </source>
</evidence>
<evidence type="ECO:0000256" key="2">
    <source>
        <dbReference type="ARBA" id="ARBA00023242"/>
    </source>
</evidence>
<dbReference type="PANTHER" id="PTHR21689:SF2">
    <property type="entry name" value="PROTEIN LIN-9 HOMOLOG"/>
    <property type="match status" value="1"/>
</dbReference>
<accession>A0A1Z5KDY5</accession>
<dbReference type="Proteomes" id="UP000198406">
    <property type="component" value="Unassembled WGS sequence"/>
</dbReference>
<dbReference type="EMBL" id="BDSP01000207">
    <property type="protein sequence ID" value="GAX24427.1"/>
    <property type="molecule type" value="Genomic_DNA"/>
</dbReference>
<feature type="domain" description="DIRP" evidence="4">
    <location>
        <begin position="281"/>
        <end position="382"/>
    </location>
</feature>